<evidence type="ECO:0000256" key="5">
    <source>
        <dbReference type="ARBA" id="ARBA00022729"/>
    </source>
</evidence>
<dbReference type="GO" id="GO:0009279">
    <property type="term" value="C:cell outer membrane"/>
    <property type="evidence" value="ECO:0007669"/>
    <property type="project" value="UniProtKB-SubCell"/>
</dbReference>
<keyword evidence="7 10" id="KW-0472">Membrane</keyword>
<protein>
    <submittedName>
        <fullName evidence="15">TonB-dependent receptor plug domain-containing protein</fullName>
    </submittedName>
</protein>
<organism evidence="15 16">
    <name type="scientific">Paludibaculum fermentans</name>
    <dbReference type="NCBI Taxonomy" id="1473598"/>
    <lineage>
        <taxon>Bacteria</taxon>
        <taxon>Pseudomonadati</taxon>
        <taxon>Acidobacteriota</taxon>
        <taxon>Terriglobia</taxon>
        <taxon>Bryobacterales</taxon>
        <taxon>Bryobacteraceae</taxon>
        <taxon>Paludibaculum</taxon>
    </lineage>
</organism>
<evidence type="ECO:0000313" key="15">
    <source>
        <dbReference type="EMBL" id="QOY89748.1"/>
    </source>
</evidence>
<evidence type="ECO:0000256" key="4">
    <source>
        <dbReference type="ARBA" id="ARBA00022692"/>
    </source>
</evidence>
<keyword evidence="16" id="KW-1185">Reference proteome</keyword>
<gene>
    <name evidence="15" type="ORF">IRI77_07290</name>
</gene>
<feature type="domain" description="TonB-dependent receptor-like beta-barrel" evidence="13">
    <location>
        <begin position="269"/>
        <end position="644"/>
    </location>
</feature>
<dbReference type="InterPro" id="IPR012910">
    <property type="entry name" value="Plug_dom"/>
</dbReference>
<feature type="signal peptide" evidence="12">
    <location>
        <begin position="1"/>
        <end position="23"/>
    </location>
</feature>
<dbReference type="Pfam" id="PF07715">
    <property type="entry name" value="Plug"/>
    <property type="match status" value="1"/>
</dbReference>
<dbReference type="Proteomes" id="UP000593892">
    <property type="component" value="Chromosome"/>
</dbReference>
<evidence type="ECO:0000256" key="10">
    <source>
        <dbReference type="PROSITE-ProRule" id="PRU01360"/>
    </source>
</evidence>
<dbReference type="InterPro" id="IPR036942">
    <property type="entry name" value="Beta-barrel_TonB_sf"/>
</dbReference>
<dbReference type="GO" id="GO:0015344">
    <property type="term" value="F:siderophore uptake transmembrane transporter activity"/>
    <property type="evidence" value="ECO:0007669"/>
    <property type="project" value="TreeGrafter"/>
</dbReference>
<dbReference type="Pfam" id="PF00593">
    <property type="entry name" value="TonB_dep_Rec_b-barrel"/>
    <property type="match status" value="1"/>
</dbReference>
<name>A0A7S7NTX1_PALFE</name>
<dbReference type="Gene3D" id="2.170.130.10">
    <property type="entry name" value="TonB-dependent receptor, plug domain"/>
    <property type="match status" value="1"/>
</dbReference>
<proteinExistence type="inferred from homology"/>
<dbReference type="PROSITE" id="PS52016">
    <property type="entry name" value="TONB_DEPENDENT_REC_3"/>
    <property type="match status" value="1"/>
</dbReference>
<dbReference type="InterPro" id="IPR037066">
    <property type="entry name" value="Plug_dom_sf"/>
</dbReference>
<keyword evidence="2 10" id="KW-0813">Transport</keyword>
<evidence type="ECO:0000256" key="11">
    <source>
        <dbReference type="RuleBase" id="RU003357"/>
    </source>
</evidence>
<dbReference type="GO" id="GO:0044718">
    <property type="term" value="P:siderophore transmembrane transport"/>
    <property type="evidence" value="ECO:0007669"/>
    <property type="project" value="TreeGrafter"/>
</dbReference>
<evidence type="ECO:0000313" key="16">
    <source>
        <dbReference type="Proteomes" id="UP000593892"/>
    </source>
</evidence>
<evidence type="ECO:0000256" key="12">
    <source>
        <dbReference type="SAM" id="SignalP"/>
    </source>
</evidence>
<keyword evidence="4 10" id="KW-0812">Transmembrane</keyword>
<dbReference type="KEGG" id="pfer:IRI77_07290"/>
<dbReference type="RefSeq" id="WP_194451410.1">
    <property type="nucleotide sequence ID" value="NZ_CP063849.1"/>
</dbReference>
<evidence type="ECO:0000259" key="14">
    <source>
        <dbReference type="Pfam" id="PF07715"/>
    </source>
</evidence>
<keyword evidence="3 10" id="KW-1134">Transmembrane beta strand</keyword>
<evidence type="ECO:0000259" key="13">
    <source>
        <dbReference type="Pfam" id="PF00593"/>
    </source>
</evidence>
<comment type="similarity">
    <text evidence="10 11">Belongs to the TonB-dependent receptor family.</text>
</comment>
<reference evidence="15 16" key="1">
    <citation type="submission" date="2020-10" db="EMBL/GenBank/DDBJ databases">
        <title>Complete genome sequence of Paludibaculum fermentans P105T, a facultatively anaerobic acidobacterium capable of dissimilatory Fe(III) reduction.</title>
        <authorList>
            <person name="Dedysh S.N."/>
            <person name="Beletsky A.V."/>
            <person name="Kulichevskaya I.S."/>
            <person name="Mardanov A.V."/>
            <person name="Ravin N.V."/>
        </authorList>
    </citation>
    <scope>NUCLEOTIDE SEQUENCE [LARGE SCALE GENOMIC DNA]</scope>
    <source>
        <strain evidence="15 16">P105</strain>
    </source>
</reference>
<feature type="domain" description="TonB-dependent receptor plug" evidence="14">
    <location>
        <begin position="78"/>
        <end position="165"/>
    </location>
</feature>
<evidence type="ECO:0000256" key="3">
    <source>
        <dbReference type="ARBA" id="ARBA00022452"/>
    </source>
</evidence>
<evidence type="ECO:0000256" key="2">
    <source>
        <dbReference type="ARBA" id="ARBA00022448"/>
    </source>
</evidence>
<dbReference type="PANTHER" id="PTHR30069">
    <property type="entry name" value="TONB-DEPENDENT OUTER MEMBRANE RECEPTOR"/>
    <property type="match status" value="1"/>
</dbReference>
<keyword evidence="9 10" id="KW-0998">Cell outer membrane</keyword>
<evidence type="ECO:0000256" key="6">
    <source>
        <dbReference type="ARBA" id="ARBA00023077"/>
    </source>
</evidence>
<dbReference type="EMBL" id="CP063849">
    <property type="protein sequence ID" value="QOY89748.1"/>
    <property type="molecule type" value="Genomic_DNA"/>
</dbReference>
<accession>A0A7S7NTX1</accession>
<dbReference type="InterPro" id="IPR039426">
    <property type="entry name" value="TonB-dep_rcpt-like"/>
</dbReference>
<dbReference type="InterPro" id="IPR000531">
    <property type="entry name" value="Beta-barrel_TonB"/>
</dbReference>
<keyword evidence="8 15" id="KW-0675">Receptor</keyword>
<dbReference type="AlphaFoldDB" id="A0A7S7NTX1"/>
<dbReference type="SUPFAM" id="SSF56935">
    <property type="entry name" value="Porins"/>
    <property type="match status" value="1"/>
</dbReference>
<comment type="subcellular location">
    <subcellularLocation>
        <location evidence="1 10">Cell outer membrane</location>
        <topology evidence="1 10">Multi-pass membrane protein</topology>
    </subcellularLocation>
</comment>
<evidence type="ECO:0000256" key="9">
    <source>
        <dbReference type="ARBA" id="ARBA00023237"/>
    </source>
</evidence>
<dbReference type="Gene3D" id="2.40.170.20">
    <property type="entry name" value="TonB-dependent receptor, beta-barrel domain"/>
    <property type="match status" value="1"/>
</dbReference>
<evidence type="ECO:0000256" key="7">
    <source>
        <dbReference type="ARBA" id="ARBA00023136"/>
    </source>
</evidence>
<dbReference type="PANTHER" id="PTHR30069:SF29">
    <property type="entry name" value="HEMOGLOBIN AND HEMOGLOBIN-HAPTOGLOBIN-BINDING PROTEIN 1-RELATED"/>
    <property type="match status" value="1"/>
</dbReference>
<feature type="chain" id="PRO_5032870244" evidence="12">
    <location>
        <begin position="24"/>
        <end position="690"/>
    </location>
</feature>
<sequence length="690" mass="75687">MPQRTPMYRFSICLLTLAAAAAAQDDAKPKDEAPVIPVLHQSVVVQGSPVEVTIDRRNGEVVQKTLFSRDDQIFHILDAGINAGQHEGGAKSVEIRRFGFNLDHGGVSGGLKVLTDGVGQNQATQGHGQGYLGSLKSLSPELIKEVNLINGPFSAEYGDFSGLGVVHILTRDTMPDELTFRMQGGSYDTARGFFSYSPTLQNTDALFAYEGSFSNGPFLNPLGYRRDNVTANVTQRIGERRQVAMKFNAGRADSYSSGQLPVDEIIAGRLSPYGAVNPTNGIKQWNGTLAGYLRQEGENGQVWKVDAFVGRSLFDHFMDFTFYLNDPVNGDAFQQHDSRLQQGANVQYLRPHKFLGMTGYLSTGANFHANQINVGLYPRVDRVPTGVASRAQADITNGAGYVQENFSLLQGKLLLGGGLRFDAFRFDLADRVDPLGSGVQSAGRWQPKASASYTPSHRVPLTVFANYGRGISTSDARAIVKNPQMERVATTDFTQAGVAFRSGRFGAQVAGFHIARSNEQVYIPDDGTIEFKGPSRSYGFETKASVELNRFVAFNGGITKVTNAFYLGTPRVYVDSAPHFVANAGVTLSGWRSWSGSLRMRAIDHYRLDGEDASVVASGHTVFDLWVSRRVSRNIDFHVGVDNLLGRFYYETQNYFESRLQGEEPMARIHATPGYGRTITVGMTLKLRRK</sequence>
<evidence type="ECO:0000256" key="1">
    <source>
        <dbReference type="ARBA" id="ARBA00004571"/>
    </source>
</evidence>
<keyword evidence="6 11" id="KW-0798">TonB box</keyword>
<keyword evidence="5 12" id="KW-0732">Signal</keyword>
<evidence type="ECO:0000256" key="8">
    <source>
        <dbReference type="ARBA" id="ARBA00023170"/>
    </source>
</evidence>